<keyword evidence="4" id="KW-0614">Plasmid</keyword>
<dbReference type="Proteomes" id="UP000236447">
    <property type="component" value="Plasmid pP88_d"/>
</dbReference>
<dbReference type="PRINTS" id="PR00507">
    <property type="entry name" value="N12N6MTFRASE"/>
</dbReference>
<dbReference type="Pfam" id="PF13872">
    <property type="entry name" value="AAA_34"/>
    <property type="match status" value="1"/>
</dbReference>
<evidence type="ECO:0000313" key="4">
    <source>
        <dbReference type="EMBL" id="AUR01754.1"/>
    </source>
</evidence>
<reference evidence="4 5" key="1">
    <citation type="journal article" date="2017" name="Front. Microbiol.">
        <title>Phaeobacter piscinae sp. nov., a species of the Roseobacter group and potential aquaculture probiont.</title>
        <authorList>
            <person name="Sonnenschein E.C."/>
            <person name="Phippen C.B.W."/>
            <person name="Nielsen K.F."/>
            <person name="Mateiu R.V."/>
            <person name="Melchiorsen J."/>
            <person name="Gram L."/>
            <person name="Overmann J."/>
            <person name="Freese H.M."/>
        </authorList>
    </citation>
    <scope>NUCLEOTIDE SEQUENCE [LARGE SCALE GENOMIC DNA]</scope>
    <source>
        <strain evidence="4 5">P88</strain>
        <plasmid evidence="5">pp88_d</plasmid>
    </source>
</reference>
<comment type="similarity">
    <text evidence="1">Belongs to the SBNO family.</text>
</comment>
<evidence type="ECO:0000313" key="5">
    <source>
        <dbReference type="Proteomes" id="UP000236447"/>
    </source>
</evidence>
<dbReference type="Pfam" id="PF13871">
    <property type="entry name" value="Helicase_C_4"/>
    <property type="match status" value="1"/>
</dbReference>
<dbReference type="InterPro" id="IPR027417">
    <property type="entry name" value="P-loop_NTPase"/>
</dbReference>
<feature type="domain" description="Strawberry notch helicase C" evidence="2">
    <location>
        <begin position="930"/>
        <end position="1184"/>
    </location>
</feature>
<dbReference type="PANTHER" id="PTHR12706:SF30">
    <property type="entry name" value="PROTEIN STRAWBERRY NOTCH-RELATED"/>
    <property type="match status" value="1"/>
</dbReference>
<dbReference type="RefSeq" id="WP_027246142.1">
    <property type="nucleotide sequence ID" value="NZ_CP010729.1"/>
</dbReference>
<dbReference type="InterPro" id="IPR026937">
    <property type="entry name" value="SBNO_Helicase_C_dom"/>
</dbReference>
<dbReference type="InterPro" id="IPR039187">
    <property type="entry name" value="SNO_AAA"/>
</dbReference>
<dbReference type="PANTHER" id="PTHR12706">
    <property type="entry name" value="STRAWBERRY NOTCH-RELATED"/>
    <property type="match status" value="1"/>
</dbReference>
<feature type="domain" description="Strawberry notch AAA" evidence="3">
    <location>
        <begin position="434"/>
        <end position="757"/>
    </location>
</feature>
<reference evidence="4 5" key="2">
    <citation type="journal article" date="2017" name="Genome Biol. Evol.">
        <title>Trajectories and Drivers of Genome Evolution in Surface-Associated Marine Phaeobacter.</title>
        <authorList>
            <person name="Freese H.M."/>
            <person name="Sikorski J."/>
            <person name="Bunk B."/>
            <person name="Scheuner C."/>
            <person name="Meier-Kolthoff J.P."/>
            <person name="Sproer C."/>
            <person name="Gram L."/>
            <person name="Overmann J."/>
        </authorList>
    </citation>
    <scope>NUCLEOTIDE SEQUENCE [LARGE SCALE GENOMIC DNA]</scope>
    <source>
        <strain evidence="4 5">P88</strain>
        <plasmid evidence="5">pp88_d</plasmid>
    </source>
</reference>
<geneLocation type="plasmid" evidence="5">
    <name>pp88_d</name>
</geneLocation>
<organism evidence="4 5">
    <name type="scientific">Phaeobacter inhibens</name>
    <dbReference type="NCBI Taxonomy" id="221822"/>
    <lineage>
        <taxon>Bacteria</taxon>
        <taxon>Pseudomonadati</taxon>
        <taxon>Pseudomonadota</taxon>
        <taxon>Alphaproteobacteria</taxon>
        <taxon>Rhodobacterales</taxon>
        <taxon>Roseobacteraceae</taxon>
        <taxon>Phaeobacter</taxon>
    </lineage>
</organism>
<name>A0A2I7KGR1_9RHOB</name>
<dbReference type="EMBL" id="CP010729">
    <property type="protein sequence ID" value="AUR01754.1"/>
    <property type="molecule type" value="Genomic_DNA"/>
</dbReference>
<dbReference type="SUPFAM" id="SSF53335">
    <property type="entry name" value="S-adenosyl-L-methionine-dependent methyltransferases"/>
    <property type="match status" value="1"/>
</dbReference>
<dbReference type="Gene3D" id="3.40.50.300">
    <property type="entry name" value="P-loop containing nucleotide triphosphate hydrolases"/>
    <property type="match status" value="1"/>
</dbReference>
<gene>
    <name evidence="4" type="ORF">PhaeoP88_04442</name>
</gene>
<proteinExistence type="inferred from homology"/>
<accession>A0A2I7KGR1</accession>
<dbReference type="InterPro" id="IPR029063">
    <property type="entry name" value="SAM-dependent_MTases_sf"/>
</dbReference>
<dbReference type="GO" id="GO:0006355">
    <property type="term" value="P:regulation of DNA-templated transcription"/>
    <property type="evidence" value="ECO:0007669"/>
    <property type="project" value="InterPro"/>
</dbReference>
<evidence type="ECO:0000256" key="1">
    <source>
        <dbReference type="ARBA" id="ARBA00006992"/>
    </source>
</evidence>
<dbReference type="InterPro" id="IPR026741">
    <property type="entry name" value="SNO"/>
</dbReference>
<dbReference type="SUPFAM" id="SSF52540">
    <property type="entry name" value="P-loop containing nucleoside triphosphate hydrolases"/>
    <property type="match status" value="1"/>
</dbReference>
<dbReference type="GO" id="GO:0016740">
    <property type="term" value="F:transferase activity"/>
    <property type="evidence" value="ECO:0007669"/>
    <property type="project" value="UniProtKB-KW"/>
</dbReference>
<evidence type="ECO:0000259" key="2">
    <source>
        <dbReference type="Pfam" id="PF13871"/>
    </source>
</evidence>
<keyword evidence="4" id="KW-0808">Transferase</keyword>
<protein>
    <submittedName>
        <fullName evidence="4">Dimethyladenosine transferase (rRNA methylation)</fullName>
    </submittedName>
</protein>
<evidence type="ECO:0000259" key="3">
    <source>
        <dbReference type="Pfam" id="PF13872"/>
    </source>
</evidence>
<sequence>MNAHPHSVPLASEAEAPALPDAARFAHNLVQAARTLASLFEAGRPIDAAALRAAMENAFGANDTSGAWVWKDAYEAAEIAQIQMLSRYGVLMQRQAASPQAFLTMIERLAGLAPSHTRRSEDSVRLQQFSTPLPLAAIVAQAAGFRTDDLVLEPSAGTGMLAIFARIADARMALNELAETRRALLGHLFPDAVISDHDAASIDDRLDRSITPSVIVMNPPFSAANHVEGRFRQATSQHVLSALARLARGGRLAVITGESFRPSTKSFQSTFQRIAQSADVVFSAAIDGKVFARHGTTIDTRLTVIDKRVADEGDTAPVENATTYHPICATTGDLLSAVLAHCPARRSAPPCPSSTALSVPTRPGRTNLHSLRNAARQETRALAKERAKHPFDDIETAPLDYLPKAWSEPDGTLQDTVYEAYDLQAILIDGAAVHPTALVQSAAMASVPPPVPTYRPLLPKSLVADGLLSAPQLESVIYAGNAHETHLKGWFKRGDIEGQLMAAAEGDEGAFRLRKGWFLGDGTGCGKGRQVAGIILDNWLQGRRRAVWVSKSDKLIEDARRDWMALGGRESDIVPLSKFRQGSDIRLPEGILFITYATLRSAERDGKASRLDQVVAWLGTDFDGVIAFDESHAMANAAGEKAARGDKKASQQGLAGLALQNAVPDARVLYVSATGATVVGNLAYASRLGLWGTGDFPFVTRAEFVAAMEAGGIAAMEMISRDLKALGLYLARSLSYAGVEYEMLVHELTPAQVAIYDSYADAYQIIHTHLEAALQASGISSETGTLNPQARSAARSAFESNKQRFFNHLITAMKCPTLIKAIDADLEAGHSVVVQVVSTSEALMERRLADIPPSEWHDLQVDITPREYVMDYLAHSFPTQLFEPYTDENGDLRSRPALDATGNPVICREAERRKDDLIEHLGALAPVQGALDQILWHFGGGVVAEVTGRKRRIVRTPDGRLKVENRPASSNLGETQAFMDDTKRILVFSDAGGTGRSYHADLGAKNQRLRVHYLLEPGWKADNAIQGLGRTNRTNQAQPPLFRPVATNVKGEKRFLSTIARRLDTLGAITKGQRETGGQNMFRAEDNLESPYARAALRLFFYKLRAGKIDACSYSRFQEMTGLTLDDADGSMKEALPPIQQFLNRCLALTIEMQDAIFDAFGTFLSAIIEDARQAGTLDVGLETLRAEKFEVVERKVIFEHEATGATATALTVERTDRNDPLTLPRVKAIWADTKGATLCWNKTSKRAALMVKAPAFMDEDGVPILRVKLLRPMATEILALTEFSKSHWEEIDDAMFEQLWQAEVETVPEFTTSKITLICGLLLPIWDRLPADNMRIYRLQTEDGERAIGRLVSQEQLLNVYARLGLDCQIEMSPQEVLAAVMQARTTLNLLSGYQLRRSLVMGQPRLELIGASGAALPRLKALGCFTEVIQWKTRVFIPVDGIDVLARVLVDHPVGASAADAAA</sequence>
<dbReference type="Gene3D" id="3.40.50.150">
    <property type="entry name" value="Vaccinia Virus protein VP39"/>
    <property type="match status" value="1"/>
</dbReference>